<reference evidence="1" key="1">
    <citation type="submission" date="2012-02" db="EMBL/GenBank/DDBJ databases">
        <title>Whole genome shotgun sequence of Gordonia otitidis NBRC 100426.</title>
        <authorList>
            <person name="Yoshida I."/>
            <person name="Hosoyama A."/>
            <person name="Tsuchikane K."/>
            <person name="Katsumata H."/>
            <person name="Yamazaki S."/>
            <person name="Fujita N."/>
        </authorList>
    </citation>
    <scope>NUCLEOTIDE SEQUENCE [LARGE SCALE GENOMIC DNA]</scope>
    <source>
        <strain evidence="1">NBRC 100426</strain>
    </source>
</reference>
<dbReference type="RefSeq" id="WP_007236591.1">
    <property type="nucleotide sequence ID" value="NZ_BAFB01000004.1"/>
</dbReference>
<dbReference type="EMBL" id="BAFB01000004">
    <property type="protein sequence ID" value="GAB32316.1"/>
    <property type="molecule type" value="Genomic_DNA"/>
</dbReference>
<dbReference type="STRING" id="1108044.GOOTI_004_00430"/>
<organism evidence="1 2">
    <name type="scientific">Gordonia otitidis (strain DSM 44809 / CCUG 52243 / JCM 12355 / NBRC 100426 / IFM 10032)</name>
    <dbReference type="NCBI Taxonomy" id="1108044"/>
    <lineage>
        <taxon>Bacteria</taxon>
        <taxon>Bacillati</taxon>
        <taxon>Actinomycetota</taxon>
        <taxon>Actinomycetes</taxon>
        <taxon>Mycobacteriales</taxon>
        <taxon>Gordoniaceae</taxon>
        <taxon>Gordonia</taxon>
    </lineage>
</organism>
<proteinExistence type="predicted"/>
<gene>
    <name evidence="1" type="ORF">GOOTI_004_00430</name>
</gene>
<keyword evidence="2" id="KW-1185">Reference proteome</keyword>
<dbReference type="GO" id="GO:0016020">
    <property type="term" value="C:membrane"/>
    <property type="evidence" value="ECO:0007669"/>
    <property type="project" value="InterPro"/>
</dbReference>
<evidence type="ECO:0000313" key="1">
    <source>
        <dbReference type="EMBL" id="GAB32316.1"/>
    </source>
</evidence>
<evidence type="ECO:0000313" key="2">
    <source>
        <dbReference type="Proteomes" id="UP000005038"/>
    </source>
</evidence>
<comment type="caution">
    <text evidence="1">The sequence shown here is derived from an EMBL/GenBank/DDBJ whole genome shotgun (WGS) entry which is preliminary data.</text>
</comment>
<dbReference type="GO" id="GO:0055070">
    <property type="term" value="P:copper ion homeostasis"/>
    <property type="evidence" value="ECO:0007669"/>
    <property type="project" value="InterPro"/>
</dbReference>
<dbReference type="OrthoDB" id="4350157at2"/>
<sequence length="313" mass="31207">MISVRQHAISLAAVFLALALGLFIGSGFVGDRMNSLTGTSRDRIGALQDERDQLNDQLNSANSFDTAITGRVIAGALRGDSVLVVTAPGASDTDVAAVKDAIGGAGAKVSGQIGLTQQFVSDQKSEQLSTIIDQTIPPGSTLRAELVDSGGRAGDLLGALTLDRGGKGAASADDRRTGLQALHDGGFIDYDGAGPAPADLAVVVTGGGYPKDSGAQGALVGRFAAALSGRGDGGALLGRTGSTDGGSPIAVVRADPGLGNAVSTVDNIDQQTGRITSILVLQEEKKGRTGAYGTGAGAKAITVGAPANDRPST</sequence>
<protein>
    <submittedName>
        <fullName evidence="1">Channel protein</fullName>
    </submittedName>
</protein>
<dbReference type="InterPro" id="IPR021522">
    <property type="entry name" value="MctB"/>
</dbReference>
<dbReference type="Proteomes" id="UP000005038">
    <property type="component" value="Unassembled WGS sequence"/>
</dbReference>
<name>H5TFQ8_GORO1</name>
<dbReference type="AlphaFoldDB" id="H5TFQ8"/>
<dbReference type="Pfam" id="PF11382">
    <property type="entry name" value="MctB"/>
    <property type="match status" value="1"/>
</dbReference>
<accession>H5TFQ8</accession>